<gene>
    <name evidence="1" type="ORF">SAMN05444163_8052</name>
</gene>
<proteinExistence type="predicted"/>
<dbReference type="EMBL" id="LT629693">
    <property type="protein sequence ID" value="SDK41278.1"/>
    <property type="molecule type" value="Genomic_DNA"/>
</dbReference>
<reference evidence="1 2" key="1">
    <citation type="submission" date="2016-10" db="EMBL/GenBank/DDBJ databases">
        <authorList>
            <person name="Varghese N."/>
            <person name="Submissions S."/>
        </authorList>
    </citation>
    <scope>NUCLEOTIDE SEQUENCE [LARGE SCALE GENOMIC DNA]</scope>
    <source>
        <strain evidence="1 2">GAS524</strain>
    </source>
</reference>
<dbReference type="Proteomes" id="UP000198803">
    <property type="component" value="Chromosome I"/>
</dbReference>
<name>A0ABY0QHB8_9BRAD</name>
<evidence type="ECO:0000313" key="2">
    <source>
        <dbReference type="Proteomes" id="UP000198803"/>
    </source>
</evidence>
<organism evidence="1 2">
    <name type="scientific">Bradyrhizobium ottawaense</name>
    <dbReference type="NCBI Taxonomy" id="931866"/>
    <lineage>
        <taxon>Bacteria</taxon>
        <taxon>Pseudomonadati</taxon>
        <taxon>Pseudomonadota</taxon>
        <taxon>Alphaproteobacteria</taxon>
        <taxon>Hyphomicrobiales</taxon>
        <taxon>Nitrobacteraceae</taxon>
        <taxon>Bradyrhizobium</taxon>
    </lineage>
</organism>
<evidence type="ECO:0000313" key="1">
    <source>
        <dbReference type="EMBL" id="SDK41278.1"/>
    </source>
</evidence>
<sequence length="217" mass="19976">MTQIVLSSGSQLIIPADCVKFDSVECMGAGAQGAAGVGTDGLTSPGNGGYGGGGGAYARRNNVPVTPGSTVSFAIGLNSGGTSWFINGSTCLAVGGNGQLGGNAASCVGDVTVSGNNGVAGGGISSPYGGAGGTGGSGAAPYGGAGGAGTGQSPNYPSAGSPGGAWGGGGGGGGGAGFADRVAKAGGAPGPAYQGVIVLNYTPYISVPAFNMPMLGM</sequence>
<accession>A0ABY0QHB8</accession>
<evidence type="ECO:0008006" key="3">
    <source>
        <dbReference type="Google" id="ProtNLM"/>
    </source>
</evidence>
<protein>
    <recommendedName>
        <fullName evidence="3">PE-PGRS family protein</fullName>
    </recommendedName>
</protein>
<keyword evidence="2" id="KW-1185">Reference proteome</keyword>